<feature type="signal peptide" evidence="10">
    <location>
        <begin position="1"/>
        <end position="22"/>
    </location>
</feature>
<dbReference type="SUPFAM" id="SSF52058">
    <property type="entry name" value="L domain-like"/>
    <property type="match status" value="2"/>
</dbReference>
<dbReference type="SMART" id="SM00369">
    <property type="entry name" value="LRR_TYP"/>
    <property type="match status" value="8"/>
</dbReference>
<dbReference type="InterPro" id="IPR001611">
    <property type="entry name" value="Leu-rich_rpt"/>
</dbReference>
<evidence type="ECO:0000256" key="3">
    <source>
        <dbReference type="ARBA" id="ARBA00022692"/>
    </source>
</evidence>
<dbReference type="FunFam" id="3.80.10.10:FF:000095">
    <property type="entry name" value="LRR receptor-like serine/threonine-protein kinase GSO1"/>
    <property type="match status" value="1"/>
</dbReference>
<evidence type="ECO:0000256" key="10">
    <source>
        <dbReference type="SAM" id="SignalP"/>
    </source>
</evidence>
<dbReference type="PRINTS" id="PR00019">
    <property type="entry name" value="LEURICHRPT"/>
</dbReference>
<dbReference type="PROSITE" id="PS51450">
    <property type="entry name" value="LRR"/>
    <property type="match status" value="1"/>
</dbReference>
<evidence type="ECO:0000256" key="7">
    <source>
        <dbReference type="ARBA" id="ARBA00023136"/>
    </source>
</evidence>
<feature type="chain" id="PRO_5015719830" evidence="10">
    <location>
        <begin position="23"/>
        <end position="637"/>
    </location>
</feature>
<keyword evidence="5" id="KW-0677">Repeat</keyword>
<dbReference type="InterPro" id="IPR032675">
    <property type="entry name" value="LRR_dom_sf"/>
</dbReference>
<evidence type="ECO:0000313" key="12">
    <source>
        <dbReference type="Proteomes" id="UP000245207"/>
    </source>
</evidence>
<dbReference type="Proteomes" id="UP000245207">
    <property type="component" value="Unassembled WGS sequence"/>
</dbReference>
<proteinExistence type="predicted"/>
<dbReference type="STRING" id="35608.A0A2U1NZP5"/>
<dbReference type="Pfam" id="PF00560">
    <property type="entry name" value="LRR_1"/>
    <property type="match status" value="5"/>
</dbReference>
<evidence type="ECO:0000256" key="4">
    <source>
        <dbReference type="ARBA" id="ARBA00022729"/>
    </source>
</evidence>
<dbReference type="GO" id="GO:0006952">
    <property type="term" value="P:defense response"/>
    <property type="evidence" value="ECO:0007669"/>
    <property type="project" value="UniProtKB-ARBA"/>
</dbReference>
<evidence type="ECO:0000256" key="6">
    <source>
        <dbReference type="ARBA" id="ARBA00022989"/>
    </source>
</evidence>
<evidence type="ECO:0000313" key="11">
    <source>
        <dbReference type="EMBL" id="PWA78961.1"/>
    </source>
</evidence>
<accession>A0A2U1NZP5</accession>
<protein>
    <submittedName>
        <fullName evidence="11">Leucine-rich repeat-containing protein</fullName>
    </submittedName>
</protein>
<sequence>MSDSKLCSIVFLFFLITMFASSSTSFNNIHKCGKNQSEALLLFKHNLSSINYTNDYYDINYICHDRFLEKVINNSSSLKFLKPPYTGLKGKLPHCVFNLHSLETLNLEGNNFTGNIPSEIPVNLTHLTYLRLSHNQLNGTLPSWLFTSPSLEYLSLSFNMFSGNVPFESFAPPLLKVLRLNNNQLTGHIDVQTFRKLTNLTVLDLSFNNFSGDWELDTLLSSLKNLEDLRLSYNGFSITTKNANHHVNPGFRYLELASCKLKVFPNSFRAMKQLEVLDLSSNEIHGQIPHWAREIGGNKLYSLNLSHNFITGLPQFQWYALFELYLQSNLIQGPFPPSICNMRNLLSLDMSNNRFGGLIPECLGNITSSLVTIDMGNNSFQGTIPNVFRDCGTLEGLSLNGNQLRGEVPSSLSKCQSLKVVDFGNNHLTGTFPGWLGDLPNLQAVVLKSNNFHGLIQPSSTIESPFPSLRVLDLSHNGFVGQLPSKYYQDFNSMKNVVKSSTTPEYLSMGNKYYSFVVAVKGIQMCKLYNQVTTAIICIALLLVKYMLLISINYGNSGSKCGRYSLAVAIKATKAVVLMVELMGSRFGARTIFDELMGSRFYGDFLSRPSGTTTQLREIRQDRNDTCNKKQKTDYTG</sequence>
<dbReference type="Pfam" id="PF13516">
    <property type="entry name" value="LRR_6"/>
    <property type="match status" value="1"/>
</dbReference>
<keyword evidence="7 9" id="KW-0472">Membrane</keyword>
<gene>
    <name evidence="11" type="ORF">CTI12_AA209580</name>
</gene>
<keyword evidence="2" id="KW-0433">Leucine-rich repeat</keyword>
<dbReference type="AlphaFoldDB" id="A0A2U1NZP5"/>
<feature type="transmembrane region" description="Helical" evidence="9">
    <location>
        <begin position="528"/>
        <end position="550"/>
    </location>
</feature>
<evidence type="ECO:0000256" key="5">
    <source>
        <dbReference type="ARBA" id="ARBA00022737"/>
    </source>
</evidence>
<evidence type="ECO:0000256" key="2">
    <source>
        <dbReference type="ARBA" id="ARBA00022614"/>
    </source>
</evidence>
<organism evidence="11 12">
    <name type="scientific">Artemisia annua</name>
    <name type="common">Sweet wormwood</name>
    <dbReference type="NCBI Taxonomy" id="35608"/>
    <lineage>
        <taxon>Eukaryota</taxon>
        <taxon>Viridiplantae</taxon>
        <taxon>Streptophyta</taxon>
        <taxon>Embryophyta</taxon>
        <taxon>Tracheophyta</taxon>
        <taxon>Spermatophyta</taxon>
        <taxon>Magnoliopsida</taxon>
        <taxon>eudicotyledons</taxon>
        <taxon>Gunneridae</taxon>
        <taxon>Pentapetalae</taxon>
        <taxon>asterids</taxon>
        <taxon>campanulids</taxon>
        <taxon>Asterales</taxon>
        <taxon>Asteraceae</taxon>
        <taxon>Asteroideae</taxon>
        <taxon>Anthemideae</taxon>
        <taxon>Artemisiinae</taxon>
        <taxon>Artemisia</taxon>
    </lineage>
</organism>
<keyword evidence="6 9" id="KW-1133">Transmembrane helix</keyword>
<dbReference type="EMBL" id="PKPP01001919">
    <property type="protein sequence ID" value="PWA78961.1"/>
    <property type="molecule type" value="Genomic_DNA"/>
</dbReference>
<dbReference type="PANTHER" id="PTHR48004:SF101">
    <property type="entry name" value="RECEPTOR-LIKE PROTEIN 12 ISOFORM X1"/>
    <property type="match status" value="1"/>
</dbReference>
<name>A0A2U1NZP5_ARTAN</name>
<evidence type="ECO:0000256" key="1">
    <source>
        <dbReference type="ARBA" id="ARBA00004167"/>
    </source>
</evidence>
<dbReference type="GO" id="GO:0016020">
    <property type="term" value="C:membrane"/>
    <property type="evidence" value="ECO:0007669"/>
    <property type="project" value="UniProtKB-SubCell"/>
</dbReference>
<keyword evidence="4 10" id="KW-0732">Signal</keyword>
<dbReference type="Gene3D" id="3.80.10.10">
    <property type="entry name" value="Ribonuclease Inhibitor"/>
    <property type="match status" value="2"/>
</dbReference>
<keyword evidence="12" id="KW-1185">Reference proteome</keyword>
<dbReference type="PANTHER" id="PTHR48004">
    <property type="entry name" value="OS01G0149700 PROTEIN"/>
    <property type="match status" value="1"/>
</dbReference>
<dbReference type="OrthoDB" id="785701at2759"/>
<evidence type="ECO:0000256" key="8">
    <source>
        <dbReference type="ARBA" id="ARBA00023180"/>
    </source>
</evidence>
<comment type="caution">
    <text evidence="11">The sequence shown here is derived from an EMBL/GenBank/DDBJ whole genome shotgun (WGS) entry which is preliminary data.</text>
</comment>
<dbReference type="Pfam" id="PF13855">
    <property type="entry name" value="LRR_8"/>
    <property type="match status" value="2"/>
</dbReference>
<dbReference type="FunFam" id="3.80.10.10:FF:000041">
    <property type="entry name" value="LRR receptor-like serine/threonine-protein kinase ERECTA"/>
    <property type="match status" value="1"/>
</dbReference>
<reference evidence="11 12" key="1">
    <citation type="journal article" date="2018" name="Mol. Plant">
        <title>The genome of Artemisia annua provides insight into the evolution of Asteraceae family and artemisinin biosynthesis.</title>
        <authorList>
            <person name="Shen Q."/>
            <person name="Zhang L."/>
            <person name="Liao Z."/>
            <person name="Wang S."/>
            <person name="Yan T."/>
            <person name="Shi P."/>
            <person name="Liu M."/>
            <person name="Fu X."/>
            <person name="Pan Q."/>
            <person name="Wang Y."/>
            <person name="Lv Z."/>
            <person name="Lu X."/>
            <person name="Zhang F."/>
            <person name="Jiang W."/>
            <person name="Ma Y."/>
            <person name="Chen M."/>
            <person name="Hao X."/>
            <person name="Li L."/>
            <person name="Tang Y."/>
            <person name="Lv G."/>
            <person name="Zhou Y."/>
            <person name="Sun X."/>
            <person name="Brodelius P.E."/>
            <person name="Rose J.K.C."/>
            <person name="Tang K."/>
        </authorList>
    </citation>
    <scope>NUCLEOTIDE SEQUENCE [LARGE SCALE GENOMIC DNA]</scope>
    <source>
        <strain evidence="12">cv. Huhao1</strain>
        <tissue evidence="11">Leaf</tissue>
    </source>
</reference>
<dbReference type="InterPro" id="IPR052941">
    <property type="entry name" value="StomDev_PlantInt_Reg"/>
</dbReference>
<evidence type="ECO:0000256" key="9">
    <source>
        <dbReference type="SAM" id="Phobius"/>
    </source>
</evidence>
<comment type="subcellular location">
    <subcellularLocation>
        <location evidence="1">Membrane</location>
        <topology evidence="1">Single-pass membrane protein</topology>
    </subcellularLocation>
</comment>
<keyword evidence="3 9" id="KW-0812">Transmembrane</keyword>
<dbReference type="InterPro" id="IPR003591">
    <property type="entry name" value="Leu-rich_rpt_typical-subtyp"/>
</dbReference>
<dbReference type="GO" id="GO:0051707">
    <property type="term" value="P:response to other organism"/>
    <property type="evidence" value="ECO:0007669"/>
    <property type="project" value="UniProtKB-ARBA"/>
</dbReference>
<keyword evidence="8" id="KW-0325">Glycoprotein</keyword>